<comment type="caution">
    <text evidence="1">The sequence shown here is derived from an EMBL/GenBank/DDBJ whole genome shotgun (WGS) entry which is preliminary data.</text>
</comment>
<accession>A0A1V3W8R4</accession>
<dbReference type="CDD" id="cd06464">
    <property type="entry name" value="ACD_sHsps-like"/>
    <property type="match status" value="1"/>
</dbReference>
<proteinExistence type="predicted"/>
<name>A0A1V3W8R4_MYCKA</name>
<protein>
    <submittedName>
        <fullName evidence="1">Alpha-crystallin</fullName>
    </submittedName>
</protein>
<reference evidence="1 2" key="1">
    <citation type="submission" date="2017-02" db="EMBL/GenBank/DDBJ databases">
        <title>Complete genome sequences of Mycobacterium kansasii strains isolated from rhesus macaques.</title>
        <authorList>
            <person name="Panda A."/>
            <person name="Nagaraj S."/>
            <person name="Zhao X."/>
            <person name="Tettelin H."/>
            <person name="Detolla L.J."/>
        </authorList>
    </citation>
    <scope>NUCLEOTIDE SEQUENCE [LARGE SCALE GENOMIC DNA]</scope>
    <source>
        <strain evidence="1 2">11-3469</strain>
    </source>
</reference>
<dbReference type="AlphaFoldDB" id="A0A1V3W8R4"/>
<dbReference type="Proteomes" id="UP000188532">
    <property type="component" value="Unassembled WGS sequence"/>
</dbReference>
<organism evidence="1 2">
    <name type="scientific">Mycobacterium kansasii</name>
    <dbReference type="NCBI Taxonomy" id="1768"/>
    <lineage>
        <taxon>Bacteria</taxon>
        <taxon>Bacillati</taxon>
        <taxon>Actinomycetota</taxon>
        <taxon>Actinomycetes</taxon>
        <taxon>Mycobacteriales</taxon>
        <taxon>Mycobacteriaceae</taxon>
        <taxon>Mycobacterium</taxon>
    </lineage>
</organism>
<gene>
    <name evidence="1" type="ORF">BZL29_8540</name>
</gene>
<evidence type="ECO:0000313" key="2">
    <source>
        <dbReference type="Proteomes" id="UP000188532"/>
    </source>
</evidence>
<dbReference type="EMBL" id="MVBN01000020">
    <property type="protein sequence ID" value="OOK63374.1"/>
    <property type="molecule type" value="Genomic_DNA"/>
</dbReference>
<sequence length="73" mass="7989">MTSFSVQRRPRSLFPDFSELLAGFPSFAGPRVAAESRLMPLEDELKDGRYEVRAEIPGVDPATDIDITCTTGG</sequence>
<evidence type="ECO:0000313" key="1">
    <source>
        <dbReference type="EMBL" id="OOK63374.1"/>
    </source>
</evidence>